<dbReference type="Proteomes" id="UP001482620">
    <property type="component" value="Unassembled WGS sequence"/>
</dbReference>
<keyword evidence="3" id="KW-1185">Reference proteome</keyword>
<feature type="compositionally biased region" description="Polar residues" evidence="1">
    <location>
        <begin position="60"/>
        <end position="89"/>
    </location>
</feature>
<evidence type="ECO:0000313" key="2">
    <source>
        <dbReference type="EMBL" id="MEQ2242608.1"/>
    </source>
</evidence>
<name>A0ABV0UEP5_9TELE</name>
<comment type="caution">
    <text evidence="2">The sequence shown here is derived from an EMBL/GenBank/DDBJ whole genome shotgun (WGS) entry which is preliminary data.</text>
</comment>
<feature type="non-terminal residue" evidence="2">
    <location>
        <position position="1"/>
    </location>
</feature>
<accession>A0ABV0UEP5</accession>
<evidence type="ECO:0000256" key="1">
    <source>
        <dbReference type="SAM" id="MobiDB-lite"/>
    </source>
</evidence>
<protein>
    <submittedName>
        <fullName evidence="2">Uncharacterized protein</fullName>
    </submittedName>
</protein>
<evidence type="ECO:0000313" key="3">
    <source>
        <dbReference type="Proteomes" id="UP001482620"/>
    </source>
</evidence>
<feature type="region of interest" description="Disordered" evidence="1">
    <location>
        <begin position="60"/>
        <end position="104"/>
    </location>
</feature>
<dbReference type="EMBL" id="JAHRIQ010066429">
    <property type="protein sequence ID" value="MEQ2242608.1"/>
    <property type="molecule type" value="Genomic_DNA"/>
</dbReference>
<organism evidence="2 3">
    <name type="scientific">Ilyodon furcidens</name>
    <name type="common">goldbreast splitfin</name>
    <dbReference type="NCBI Taxonomy" id="33524"/>
    <lineage>
        <taxon>Eukaryota</taxon>
        <taxon>Metazoa</taxon>
        <taxon>Chordata</taxon>
        <taxon>Craniata</taxon>
        <taxon>Vertebrata</taxon>
        <taxon>Euteleostomi</taxon>
        <taxon>Actinopterygii</taxon>
        <taxon>Neopterygii</taxon>
        <taxon>Teleostei</taxon>
        <taxon>Neoteleostei</taxon>
        <taxon>Acanthomorphata</taxon>
        <taxon>Ovalentaria</taxon>
        <taxon>Atherinomorphae</taxon>
        <taxon>Cyprinodontiformes</taxon>
        <taxon>Goodeidae</taxon>
        <taxon>Ilyodon</taxon>
    </lineage>
</organism>
<sequence length="104" mass="11511">LQVTGPRGLDFDTCELEGSDTWHYLTYCTKIHKKEKAELNFMEEEHKSCNVETDTNKCSTMNVDRGSVPSSSKSGNDLLQSAAGTTRHTICNEKRSQVQRGAGA</sequence>
<proteinExistence type="predicted"/>
<reference evidence="2 3" key="1">
    <citation type="submission" date="2021-06" db="EMBL/GenBank/DDBJ databases">
        <authorList>
            <person name="Palmer J.M."/>
        </authorList>
    </citation>
    <scope>NUCLEOTIDE SEQUENCE [LARGE SCALE GENOMIC DNA]</scope>
    <source>
        <strain evidence="3">if_2019</strain>
        <tissue evidence="2">Muscle</tissue>
    </source>
</reference>
<gene>
    <name evidence="2" type="ORF">ILYODFUR_037655</name>
</gene>